<gene>
    <name evidence="1" type="ORF">GWO68_15745</name>
</gene>
<dbReference type="AlphaFoldDB" id="A0A6B2H8I1"/>
<dbReference type="RefSeq" id="WP_162347434.1">
    <property type="nucleotide sequence ID" value="NZ_JAAEAA010000025.1"/>
</dbReference>
<protein>
    <submittedName>
        <fullName evidence="1">Uncharacterized protein</fullName>
    </submittedName>
</protein>
<reference evidence="1 2" key="1">
    <citation type="submission" date="2020-01" db="EMBL/GenBank/DDBJ databases">
        <authorList>
            <person name="Kim M.K."/>
        </authorList>
    </citation>
    <scope>NUCLEOTIDE SEQUENCE [LARGE SCALE GENOMIC DNA]</scope>
    <source>
        <strain evidence="1 2">BT213</strain>
    </source>
</reference>
<organism evidence="1 2">
    <name type="scientific">Pontibacter fetidus</name>
    <dbReference type="NCBI Taxonomy" id="2700082"/>
    <lineage>
        <taxon>Bacteria</taxon>
        <taxon>Pseudomonadati</taxon>
        <taxon>Bacteroidota</taxon>
        <taxon>Cytophagia</taxon>
        <taxon>Cytophagales</taxon>
        <taxon>Hymenobacteraceae</taxon>
        <taxon>Pontibacter</taxon>
    </lineage>
</organism>
<dbReference type="EMBL" id="JAAEAA010000025">
    <property type="protein sequence ID" value="NDK57376.1"/>
    <property type="molecule type" value="Genomic_DNA"/>
</dbReference>
<evidence type="ECO:0000313" key="1">
    <source>
        <dbReference type="EMBL" id="NDK57376.1"/>
    </source>
</evidence>
<sequence>MPKYSRDEFPVNSIVYERTCPFCNQAFWANKPRAIYCSAKCRVYGNKKTRELQQTVIDAYAKDPAEAELRYGPVLIEKGNLVQLLYYNPIEEELRALDPDGTFALEHITMKQVQPLEKVIAYHTLHMKHNRFYYKCMRRILEEDQAQGTTKLTAKQRIYLEKEQKRIDGKIMELHVQLQRLHNSDESKVNW</sequence>
<keyword evidence="2" id="KW-1185">Reference proteome</keyword>
<proteinExistence type="predicted"/>
<evidence type="ECO:0000313" key="2">
    <source>
        <dbReference type="Proteomes" id="UP000478546"/>
    </source>
</evidence>
<comment type="caution">
    <text evidence="1">The sequence shown here is derived from an EMBL/GenBank/DDBJ whole genome shotgun (WGS) entry which is preliminary data.</text>
</comment>
<name>A0A6B2H8I1_9BACT</name>
<dbReference type="Proteomes" id="UP000478546">
    <property type="component" value="Unassembled WGS sequence"/>
</dbReference>
<accession>A0A6B2H8I1</accession>